<evidence type="ECO:0000313" key="2">
    <source>
        <dbReference type="EMBL" id="NEZ67141.1"/>
    </source>
</evidence>
<dbReference type="GO" id="GO:0008146">
    <property type="term" value="F:sulfotransferase activity"/>
    <property type="evidence" value="ECO:0007669"/>
    <property type="project" value="InterPro"/>
</dbReference>
<protein>
    <recommendedName>
        <fullName evidence="1">Sulfotransferase domain-containing protein</fullName>
    </recommendedName>
</protein>
<reference evidence="2 3" key="1">
    <citation type="journal article" date="2020" name="Microb. Ecol.">
        <title>Ecogenomics of the Marine Benthic Filamentous Cyanobacterium Adonisia.</title>
        <authorList>
            <person name="Walter J.M."/>
            <person name="Coutinho F.H."/>
            <person name="Leomil L."/>
            <person name="Hargreaves P.I."/>
            <person name="Campeao M.E."/>
            <person name="Vieira V.V."/>
            <person name="Silva B.S."/>
            <person name="Fistarol G.O."/>
            <person name="Salomon P.S."/>
            <person name="Sawabe T."/>
            <person name="Mino S."/>
            <person name="Hosokawa M."/>
            <person name="Miyashita H."/>
            <person name="Maruyama F."/>
            <person name="van Verk M.C."/>
            <person name="Dutilh B.E."/>
            <person name="Thompson C.C."/>
            <person name="Thompson F.L."/>
        </authorList>
    </citation>
    <scope>NUCLEOTIDE SEQUENCE [LARGE SCALE GENOMIC DNA]</scope>
    <source>
        <strain evidence="2 3">CCMR0082</strain>
    </source>
</reference>
<dbReference type="Gene3D" id="3.40.50.300">
    <property type="entry name" value="P-loop containing nucleotide triphosphate hydrolases"/>
    <property type="match status" value="1"/>
</dbReference>
<name>A0A6M0SGT1_9CYAN</name>
<organism evidence="2 3">
    <name type="scientific">Adonisia turfae CCMR0082</name>
    <dbReference type="NCBI Taxonomy" id="2304604"/>
    <lineage>
        <taxon>Bacteria</taxon>
        <taxon>Bacillati</taxon>
        <taxon>Cyanobacteriota</taxon>
        <taxon>Adonisia</taxon>
        <taxon>Adonisia turfae</taxon>
    </lineage>
</organism>
<dbReference type="RefSeq" id="WP_163669955.1">
    <property type="nucleotide sequence ID" value="NZ_QZCE01000002.1"/>
</dbReference>
<evidence type="ECO:0000313" key="3">
    <source>
        <dbReference type="Proteomes" id="UP000473574"/>
    </source>
</evidence>
<evidence type="ECO:0000259" key="1">
    <source>
        <dbReference type="Pfam" id="PF00685"/>
    </source>
</evidence>
<dbReference type="InterPro" id="IPR027417">
    <property type="entry name" value="P-loop_NTPase"/>
</dbReference>
<dbReference type="Pfam" id="PF00685">
    <property type="entry name" value="Sulfotransfer_1"/>
    <property type="match status" value="1"/>
</dbReference>
<proteinExistence type="predicted"/>
<dbReference type="AlphaFoldDB" id="A0A6M0SGT1"/>
<feature type="domain" description="Sulfotransferase" evidence="1">
    <location>
        <begin position="8"/>
        <end position="282"/>
    </location>
</feature>
<dbReference type="Proteomes" id="UP000473574">
    <property type="component" value="Unassembled WGS sequence"/>
</dbReference>
<dbReference type="InterPro" id="IPR000863">
    <property type="entry name" value="Sulfotransferase_dom"/>
</dbReference>
<dbReference type="SUPFAM" id="SSF52540">
    <property type="entry name" value="P-loop containing nucleoside triphosphate hydrolases"/>
    <property type="match status" value="1"/>
</dbReference>
<accession>A0A6M0SGT1</accession>
<dbReference type="EMBL" id="QZCE01000002">
    <property type="protein sequence ID" value="NEZ67141.1"/>
    <property type="molecule type" value="Genomic_DNA"/>
</dbReference>
<sequence length="295" mass="34195">MLLSKDKPPILIVGLPRSGTTWLASVLNTSKNIKLFHEPFNMDHVSEASPHWLKYLRADDNDLAFKHFCQKVFSGKSNHPYIKCKLTGHYSRLKKRLSWLPGRVIVKDVHSCAALDWIDHNIAPQIVIITRHPCGLASSWLRTFKSSQNNGRGRALNRLLAQPKLLEDYLHPFEDDLRNSDTFFDNIALYWGAIYYILHKQYQTHPNWIFITHEELCRDPIKEYKELFKKLNLEWTSKTDQILATSTVADSGSSYSPMRVSANEPSKWLKQLTPEQIEIIQKKTSLFKLPFYSKG</sequence>
<gene>
    <name evidence="2" type="ORF">D0962_31055</name>
</gene>
<comment type="caution">
    <text evidence="2">The sequence shown here is derived from an EMBL/GenBank/DDBJ whole genome shotgun (WGS) entry which is preliminary data.</text>
</comment>